<protein>
    <submittedName>
        <fullName evidence="1">Uncharacterized protein</fullName>
    </submittedName>
</protein>
<dbReference type="Pfam" id="PF00258">
    <property type="entry name" value="Flavodoxin_1"/>
    <property type="match status" value="1"/>
</dbReference>
<dbReference type="PANTHER" id="PTHR43717:SF1">
    <property type="entry name" value="ANAEROBIC NITRIC OXIDE REDUCTASE FLAVORUBREDOXIN"/>
    <property type="match status" value="1"/>
</dbReference>
<dbReference type="GO" id="GO:0010181">
    <property type="term" value="F:FMN binding"/>
    <property type="evidence" value="ECO:0007669"/>
    <property type="project" value="InterPro"/>
</dbReference>
<gene>
    <name evidence="1" type="ORF">CTOB1V02_LOCUS15298</name>
</gene>
<dbReference type="Gene3D" id="3.40.50.360">
    <property type="match status" value="1"/>
</dbReference>
<reference evidence="1" key="1">
    <citation type="submission" date="2020-11" db="EMBL/GenBank/DDBJ databases">
        <authorList>
            <person name="Tran Van P."/>
        </authorList>
    </citation>
    <scope>NUCLEOTIDE SEQUENCE</scope>
</reference>
<dbReference type="SUPFAM" id="SSF52218">
    <property type="entry name" value="Flavoproteins"/>
    <property type="match status" value="1"/>
</dbReference>
<dbReference type="InterPro" id="IPR001226">
    <property type="entry name" value="Flavodoxin_CS"/>
</dbReference>
<dbReference type="PANTHER" id="PTHR43717">
    <property type="entry name" value="ANAEROBIC NITRIC OXIDE REDUCTASE FLAVORUBREDOXIN"/>
    <property type="match status" value="1"/>
</dbReference>
<dbReference type="Pfam" id="PF19583">
    <property type="entry name" value="ODP"/>
    <property type="match status" value="1"/>
</dbReference>
<sequence length="294" mass="33485">MGKKNLIDHFHQTEWPYAIATPGEDVSIGKRTLSFLETPMLHWPDSMFTYIKEDRLLFSSDAFGQHLATSERFDDEVDQSILREEMTKYYANILTLFSPRVKKLLETVTNLGLQIDMIAPDHGVLWRKDPAFPLTHYDRWANNRSLAKALVIYDTMWGSTEKMANAVAMGLDEEKISYTMHNLRHNHISDVMRDVLDASAIVLGCPTLNNGLLPRMASFIMYMKGLRPAEKIGAAFGSYGWSGESVKMLSEVMESLDFDLLPAGIRTKYLPEDEDLQQCRELGRMIGQKVKQGK</sequence>
<dbReference type="InterPro" id="IPR029039">
    <property type="entry name" value="Flavoprotein-like_sf"/>
</dbReference>
<dbReference type="PROSITE" id="PS00201">
    <property type="entry name" value="FLAVODOXIN"/>
    <property type="match status" value="1"/>
</dbReference>
<dbReference type="Gene3D" id="3.60.15.10">
    <property type="entry name" value="Ribonuclease Z/Hydroxyacylglutathione hydrolase-like"/>
    <property type="match status" value="1"/>
</dbReference>
<evidence type="ECO:0000313" key="1">
    <source>
        <dbReference type="EMBL" id="CAD7237483.1"/>
    </source>
</evidence>
<dbReference type="EMBL" id="OB688524">
    <property type="protein sequence ID" value="CAD7237483.1"/>
    <property type="molecule type" value="Genomic_DNA"/>
</dbReference>
<accession>A0A7R8ZUY8</accession>
<proteinExistence type="predicted"/>
<dbReference type="CDD" id="cd07709">
    <property type="entry name" value="flavodiiron_proteins_MBL-fold"/>
    <property type="match status" value="1"/>
</dbReference>
<dbReference type="AlphaFoldDB" id="A0A7R8ZUY8"/>
<dbReference type="InterPro" id="IPR036866">
    <property type="entry name" value="RibonucZ/Hydroxyglut_hydro"/>
</dbReference>
<name>A0A7R8ZUY8_9CRUS</name>
<dbReference type="OrthoDB" id="10035922at2759"/>
<organism evidence="1">
    <name type="scientific">Cyprideis torosa</name>
    <dbReference type="NCBI Taxonomy" id="163714"/>
    <lineage>
        <taxon>Eukaryota</taxon>
        <taxon>Metazoa</taxon>
        <taxon>Ecdysozoa</taxon>
        <taxon>Arthropoda</taxon>
        <taxon>Crustacea</taxon>
        <taxon>Oligostraca</taxon>
        <taxon>Ostracoda</taxon>
        <taxon>Podocopa</taxon>
        <taxon>Podocopida</taxon>
        <taxon>Cytherocopina</taxon>
        <taxon>Cytheroidea</taxon>
        <taxon>Cytherideidae</taxon>
        <taxon>Cyprideis</taxon>
    </lineage>
</organism>
<dbReference type="InterPro" id="IPR045761">
    <property type="entry name" value="ODP_dom"/>
</dbReference>
<dbReference type="PROSITE" id="PS50902">
    <property type="entry name" value="FLAVODOXIN_LIKE"/>
    <property type="match status" value="1"/>
</dbReference>
<dbReference type="SUPFAM" id="SSF56281">
    <property type="entry name" value="Metallo-hydrolase/oxidoreductase"/>
    <property type="match status" value="1"/>
</dbReference>
<dbReference type="GO" id="GO:0009055">
    <property type="term" value="F:electron transfer activity"/>
    <property type="evidence" value="ECO:0007669"/>
    <property type="project" value="InterPro"/>
</dbReference>
<dbReference type="InterPro" id="IPR008254">
    <property type="entry name" value="Flavodoxin/NO_synth"/>
</dbReference>